<proteinExistence type="predicted"/>
<dbReference type="Gramene" id="TraesCS3D03G0883800.1">
    <property type="protein sequence ID" value="TraesCS3D03G0883800.1.CDS"/>
    <property type="gene ID" value="TraesCS3D03G0883800"/>
</dbReference>
<dbReference type="PANTHER" id="PTHR32153">
    <property type="entry name" value="OJ000223_09.16 PROTEIN"/>
    <property type="match status" value="1"/>
</dbReference>
<sequence>MIICCSFQLNPTQEETRNADNGDGDRLSKLPNDLLLNILERVDTLDAIRACVLSRQMLKLPAMLSQLFLSAGSIPGRHDKARVFSLREFLQINRAVAHVTDNILSTRCPDITITKLKIRFVLTQHDSPTICRSVARAMSAQKVAAAEFQITTEKARKICSFADFLRFGKQFNDLIGACPDAFVGLRHLWLRNMRFGEHDIPSILSTCKLLESFCLTDCDSAIYFVLQVEHAQLVEFVVDRGKFERIELTYLPKLQRNCYNSWYSYEDFLYFLFVPQLSKLTLMKSAGRLQKTLELSQLLANVPSVSDLHLDFASEKIWVLPKSPKLLTPVLSKLQRVNLGHLSEGSDLAWTMFILEAASSLKELCIRVWDHWCKKVTDKELRKKYGLCEKAEVKWKPYAPDFKHKNLAKLTVGVKTGRSR</sequence>
<evidence type="ECO:0000313" key="2">
    <source>
        <dbReference type="EnsemblPlants" id="TraesCS3D02G401000.1"/>
    </source>
</evidence>
<keyword evidence="3" id="KW-1185">Reference proteome</keyword>
<dbReference type="Pfam" id="PF00646">
    <property type="entry name" value="F-box"/>
    <property type="match status" value="1"/>
</dbReference>
<dbReference type="AlphaFoldDB" id="A0A3B6H3D4"/>
<dbReference type="SUPFAM" id="SSF52047">
    <property type="entry name" value="RNI-like"/>
    <property type="match status" value="1"/>
</dbReference>
<dbReference type="PROSITE" id="PS50181">
    <property type="entry name" value="FBOX"/>
    <property type="match status" value="1"/>
</dbReference>
<dbReference type="Gramene" id="TraesCS3D02G401000.1">
    <property type="protein sequence ID" value="TraesCS3D02G401000.1"/>
    <property type="gene ID" value="TraesCS3D02G401000"/>
</dbReference>
<accession>A0A3B6H3D4</accession>
<dbReference type="InterPro" id="IPR032675">
    <property type="entry name" value="LRR_dom_sf"/>
</dbReference>
<dbReference type="SUPFAM" id="SSF81383">
    <property type="entry name" value="F-box domain"/>
    <property type="match status" value="1"/>
</dbReference>
<organism evidence="2">
    <name type="scientific">Triticum aestivum</name>
    <name type="common">Wheat</name>
    <dbReference type="NCBI Taxonomy" id="4565"/>
    <lineage>
        <taxon>Eukaryota</taxon>
        <taxon>Viridiplantae</taxon>
        <taxon>Streptophyta</taxon>
        <taxon>Embryophyta</taxon>
        <taxon>Tracheophyta</taxon>
        <taxon>Spermatophyta</taxon>
        <taxon>Magnoliopsida</taxon>
        <taxon>Liliopsida</taxon>
        <taxon>Poales</taxon>
        <taxon>Poaceae</taxon>
        <taxon>BOP clade</taxon>
        <taxon>Pooideae</taxon>
        <taxon>Triticodae</taxon>
        <taxon>Triticeae</taxon>
        <taxon>Triticinae</taxon>
        <taxon>Triticum</taxon>
    </lineage>
</organism>
<evidence type="ECO:0000313" key="3">
    <source>
        <dbReference type="Proteomes" id="UP000019116"/>
    </source>
</evidence>
<dbReference type="Gene3D" id="3.80.10.10">
    <property type="entry name" value="Ribonuclease Inhibitor"/>
    <property type="match status" value="1"/>
</dbReference>
<reference evidence="2" key="1">
    <citation type="submission" date="2018-08" db="EMBL/GenBank/DDBJ databases">
        <authorList>
            <person name="Rossello M."/>
        </authorList>
    </citation>
    <scope>NUCLEOTIDE SEQUENCE [LARGE SCALE GENOMIC DNA]</scope>
    <source>
        <strain evidence="2">cv. Chinese Spring</strain>
    </source>
</reference>
<dbReference type="EnsemblPlants" id="TraesCS3D02G401000.1">
    <property type="protein sequence ID" value="TraesCS3D02G401000.1"/>
    <property type="gene ID" value="TraesCS3D02G401000"/>
</dbReference>
<name>A0A3B6H3D4_WHEAT</name>
<reference evidence="2" key="2">
    <citation type="submission" date="2018-10" db="UniProtKB">
        <authorList>
            <consortium name="EnsemblPlants"/>
        </authorList>
    </citation>
    <scope>IDENTIFICATION</scope>
</reference>
<evidence type="ECO:0000259" key="1">
    <source>
        <dbReference type="PROSITE" id="PS50181"/>
    </source>
</evidence>
<dbReference type="InterPro" id="IPR055411">
    <property type="entry name" value="LRR_FXL15/At3g58940/PEG3-like"/>
</dbReference>
<dbReference type="OMA" id="HDSPTIC"/>
<dbReference type="Gramene" id="TraesWEE_scaffold_013496_01G000400.1">
    <property type="protein sequence ID" value="TraesWEE_scaffold_013496_01G000400.1"/>
    <property type="gene ID" value="TraesWEE_scaffold_013496_01G000400"/>
</dbReference>
<dbReference type="Pfam" id="PF24758">
    <property type="entry name" value="LRR_At5g56370"/>
    <property type="match status" value="1"/>
</dbReference>
<dbReference type="Gramene" id="TraesCLE_scaffold_013034_01G000400.1">
    <property type="protein sequence ID" value="TraesCLE_scaffold_013034_01G000400.1"/>
    <property type="gene ID" value="TraesCLE_scaffold_013034_01G000400"/>
</dbReference>
<dbReference type="InterPro" id="IPR036047">
    <property type="entry name" value="F-box-like_dom_sf"/>
</dbReference>
<dbReference type="InterPro" id="IPR001810">
    <property type="entry name" value="F-box_dom"/>
</dbReference>
<dbReference type="InterPro" id="IPR044997">
    <property type="entry name" value="F-box_plant"/>
</dbReference>
<dbReference type="Gramene" id="TraesROB_scaffold_021037_01G000600.1">
    <property type="protein sequence ID" value="TraesROB_scaffold_021037_01G000600.1"/>
    <property type="gene ID" value="TraesROB_scaffold_021037_01G000600"/>
</dbReference>
<dbReference type="Gramene" id="TraesCAD_scaffold_015018_01G000600.1">
    <property type="protein sequence ID" value="TraesCAD_scaffold_015018_01G000600.1"/>
    <property type="gene ID" value="TraesCAD_scaffold_015018_01G000600"/>
</dbReference>
<protein>
    <recommendedName>
        <fullName evidence="1">F-box domain-containing protein</fullName>
    </recommendedName>
</protein>
<dbReference type="STRING" id="4565.A0A3B6H3D4"/>
<feature type="domain" description="F-box" evidence="1">
    <location>
        <begin position="24"/>
        <end position="71"/>
    </location>
</feature>
<dbReference type="Proteomes" id="UP000019116">
    <property type="component" value="Chromosome 3D"/>
</dbReference>